<evidence type="ECO:0000259" key="1">
    <source>
        <dbReference type="PROSITE" id="PS51186"/>
    </source>
</evidence>
<dbReference type="EMBL" id="LRVM01000001">
    <property type="protein sequence ID" value="KXL54369.1"/>
    <property type="molecule type" value="Genomic_DNA"/>
</dbReference>
<dbReference type="EC" id="2.3.1.-" evidence="3"/>
<evidence type="ECO:0000313" key="4">
    <source>
        <dbReference type="Proteomes" id="UP000070539"/>
    </source>
</evidence>
<dbReference type="EMBL" id="LRVM01000001">
    <property type="protein sequence ID" value="KXL54244.1"/>
    <property type="molecule type" value="Genomic_DNA"/>
</dbReference>
<reference evidence="3 4" key="1">
    <citation type="submission" date="2016-01" db="EMBL/GenBank/DDBJ databases">
        <title>Genome sequence of Clostridium neopropionicum X4, DSM-3847.</title>
        <authorList>
            <person name="Poehlein A."/>
            <person name="Beck M.H."/>
            <person name="Bengelsdorf F.R."/>
            <person name="Daniel R."/>
            <person name="Duerre P."/>
        </authorList>
    </citation>
    <scope>NUCLEOTIDE SEQUENCE [LARGE SCALE GENOMIC DNA]</scope>
    <source>
        <strain evidence="3 4">DSM-3847</strain>
    </source>
</reference>
<keyword evidence="3" id="KW-0808">Transferase</keyword>
<proteinExistence type="predicted"/>
<sequence length="164" mass="18225">MNIVFEKLGTEHQKSVMEIFNYYITTSTAAFPPAPLPEQFYSMLIKRSEGLCAYGIVDTETKQTIGFCTLSPFHPFSTFQTTVDVSYFIAADYTAKGIGAKCLALLEKEGKDLGVQHLLAEISSENEASIQFHKKNGFVQVGELKNIGEKLGRKFGVVLMQKNI</sequence>
<dbReference type="RefSeq" id="WP_066083859.1">
    <property type="nucleotide sequence ID" value="NZ_LRVM01000001.1"/>
</dbReference>
<keyword evidence="4" id="KW-1185">Reference proteome</keyword>
<dbReference type="PANTHER" id="PTHR43792:SF16">
    <property type="entry name" value="N-ACETYLTRANSFERASE DOMAIN-CONTAINING PROTEIN"/>
    <property type="match status" value="1"/>
</dbReference>
<dbReference type="InterPro" id="IPR000182">
    <property type="entry name" value="GNAT_dom"/>
</dbReference>
<protein>
    <submittedName>
        <fullName evidence="3">N-acyltransferase YncA</fullName>
        <ecNumber evidence="3">2.3.1.-</ecNumber>
    </submittedName>
</protein>
<gene>
    <name evidence="3" type="primary">yncA_2</name>
    <name evidence="2" type="synonym">yncA_1</name>
    <name evidence="2" type="ORF">CLNEO_03460</name>
    <name evidence="3" type="ORF">CLNEO_04750</name>
</gene>
<comment type="caution">
    <text evidence="3">The sequence shown here is derived from an EMBL/GenBank/DDBJ whole genome shotgun (WGS) entry which is preliminary data.</text>
</comment>
<dbReference type="OrthoDB" id="9798006at2"/>
<dbReference type="Pfam" id="PF13302">
    <property type="entry name" value="Acetyltransf_3"/>
    <property type="match status" value="1"/>
</dbReference>
<dbReference type="SUPFAM" id="SSF55729">
    <property type="entry name" value="Acyl-CoA N-acyltransferases (Nat)"/>
    <property type="match status" value="1"/>
</dbReference>
<evidence type="ECO:0000313" key="3">
    <source>
        <dbReference type="EMBL" id="KXL54369.1"/>
    </source>
</evidence>
<accession>A0A136WJ41</accession>
<dbReference type="InterPro" id="IPR016181">
    <property type="entry name" value="Acyl_CoA_acyltransferase"/>
</dbReference>
<dbReference type="PROSITE" id="PS51186">
    <property type="entry name" value="GNAT"/>
    <property type="match status" value="1"/>
</dbReference>
<dbReference type="InterPro" id="IPR051531">
    <property type="entry name" value="N-acetyltransferase"/>
</dbReference>
<dbReference type="Proteomes" id="UP000070539">
    <property type="component" value="Unassembled WGS sequence"/>
</dbReference>
<dbReference type="STRING" id="36847.CLNEO_03460"/>
<evidence type="ECO:0000313" key="2">
    <source>
        <dbReference type="EMBL" id="KXL54244.1"/>
    </source>
</evidence>
<dbReference type="Gene3D" id="3.40.630.30">
    <property type="match status" value="1"/>
</dbReference>
<dbReference type="GO" id="GO:0016747">
    <property type="term" value="F:acyltransferase activity, transferring groups other than amino-acyl groups"/>
    <property type="evidence" value="ECO:0007669"/>
    <property type="project" value="InterPro"/>
</dbReference>
<keyword evidence="3" id="KW-0012">Acyltransferase</keyword>
<dbReference type="PANTHER" id="PTHR43792">
    <property type="entry name" value="GNAT FAMILY, PUTATIVE (AFU_ORTHOLOGUE AFUA_3G00765)-RELATED-RELATED"/>
    <property type="match status" value="1"/>
</dbReference>
<name>A0A136WJ41_9FIRM</name>
<organism evidence="3 4">
    <name type="scientific">Anaerotignum neopropionicum</name>
    <dbReference type="NCBI Taxonomy" id="36847"/>
    <lineage>
        <taxon>Bacteria</taxon>
        <taxon>Bacillati</taxon>
        <taxon>Bacillota</taxon>
        <taxon>Clostridia</taxon>
        <taxon>Lachnospirales</taxon>
        <taxon>Anaerotignaceae</taxon>
        <taxon>Anaerotignum</taxon>
    </lineage>
</organism>
<dbReference type="AlphaFoldDB" id="A0A136WJ41"/>
<feature type="domain" description="N-acetyltransferase" evidence="1">
    <location>
        <begin position="3"/>
        <end position="164"/>
    </location>
</feature>